<accession>Q6MLV9</accession>
<evidence type="ECO:0000313" key="3">
    <source>
        <dbReference type="Proteomes" id="UP000008080"/>
    </source>
</evidence>
<evidence type="ECO:0000313" key="2">
    <source>
        <dbReference type="EMBL" id="CAE79747.1"/>
    </source>
</evidence>
<dbReference type="KEGG" id="bba:Bd1895"/>
<keyword evidence="1" id="KW-0732">Signal</keyword>
<dbReference type="EMBL" id="BX842651">
    <property type="protein sequence ID" value="CAE79747.1"/>
    <property type="molecule type" value="Genomic_DNA"/>
</dbReference>
<evidence type="ECO:0000256" key="1">
    <source>
        <dbReference type="SAM" id="SignalP"/>
    </source>
</evidence>
<feature type="chain" id="PRO_5004276436" evidence="1">
    <location>
        <begin position="19"/>
        <end position="155"/>
    </location>
</feature>
<reference evidence="2 3" key="1">
    <citation type="journal article" date="2004" name="Science">
        <title>A predator unmasked: life cycle of Bdellovibrio bacteriovorus from a genomic perspective.</title>
        <authorList>
            <person name="Rendulic S."/>
            <person name="Jagtap P."/>
            <person name="Rosinus A."/>
            <person name="Eppinger M."/>
            <person name="Baar C."/>
            <person name="Lanz C."/>
            <person name="Keller H."/>
            <person name="Lambert C."/>
            <person name="Evans K.J."/>
            <person name="Goesmann A."/>
            <person name="Meyer F."/>
            <person name="Sockett R.E."/>
            <person name="Schuster S.C."/>
        </authorList>
    </citation>
    <scope>NUCLEOTIDE SEQUENCE [LARGE SCALE GENOMIC DNA]</scope>
    <source>
        <strain evidence="3">ATCC 15356 / DSM 50701 / NCIMB 9529 / HD100</strain>
    </source>
</reference>
<name>Q6MLV9_BDEBA</name>
<dbReference type="GeneID" id="93012854"/>
<feature type="signal peptide" evidence="1">
    <location>
        <begin position="1"/>
        <end position="18"/>
    </location>
</feature>
<dbReference type="AlphaFoldDB" id="Q6MLV9"/>
<protein>
    <submittedName>
        <fullName evidence="2">Uncharacterized protein</fullName>
    </submittedName>
</protein>
<sequence length="155" mass="17394">MRVLVLPFIALFAFAAQAQTMSLDAPEYAKHFCVKQGDVQNLVVPSVRAVIRKAYTTQVLLDVLDADCKGHKVMPKSSNRFSKPSLMDFSEVRAIAASPRIFRANEFSYQVVLEFYSDVLAMGERNFLLKLYAHDGSVYQITVTTRDGGTFLQAY</sequence>
<organism evidence="2 3">
    <name type="scientific">Bdellovibrio bacteriovorus (strain ATCC 15356 / DSM 50701 / NCIMB 9529 / HD100)</name>
    <dbReference type="NCBI Taxonomy" id="264462"/>
    <lineage>
        <taxon>Bacteria</taxon>
        <taxon>Pseudomonadati</taxon>
        <taxon>Bdellovibrionota</taxon>
        <taxon>Bdellovibrionia</taxon>
        <taxon>Bdellovibrionales</taxon>
        <taxon>Pseudobdellovibrionaceae</taxon>
        <taxon>Bdellovibrio</taxon>
    </lineage>
</organism>
<gene>
    <name evidence="2" type="ordered locus">Bd1895</name>
</gene>
<proteinExistence type="predicted"/>
<dbReference type="Proteomes" id="UP000008080">
    <property type="component" value="Chromosome"/>
</dbReference>
<dbReference type="HOGENOM" id="CLU_1692071_0_0_7"/>
<keyword evidence="3" id="KW-1185">Reference proteome</keyword>
<dbReference type="RefSeq" id="WP_011164349.1">
    <property type="nucleotide sequence ID" value="NC_005363.1"/>
</dbReference>